<dbReference type="AlphaFoldDB" id="A0A849A016"/>
<proteinExistence type="predicted"/>
<dbReference type="Proteomes" id="UP000562984">
    <property type="component" value="Unassembled WGS sequence"/>
</dbReference>
<feature type="binding site" evidence="2">
    <location>
        <position position="108"/>
    </location>
    <ligand>
        <name>Mn(2+)</name>
        <dbReference type="ChEBI" id="CHEBI:29035"/>
        <label>2</label>
    </ligand>
</feature>
<dbReference type="PANTHER" id="PTHR11014:SF63">
    <property type="entry name" value="METALLOPEPTIDASE, PUTATIVE (AFU_ORTHOLOGUE AFUA_6G09600)-RELATED"/>
    <property type="match status" value="1"/>
</dbReference>
<keyword evidence="2" id="KW-0464">Manganese</keyword>
<feature type="domain" description="Peptidase M20 dimerisation" evidence="3">
    <location>
        <begin position="194"/>
        <end position="278"/>
    </location>
</feature>
<evidence type="ECO:0000313" key="5">
    <source>
        <dbReference type="Proteomes" id="UP000562984"/>
    </source>
</evidence>
<keyword evidence="2" id="KW-0479">Metal-binding</keyword>
<dbReference type="EMBL" id="JABEND010000001">
    <property type="protein sequence ID" value="NNG34404.1"/>
    <property type="molecule type" value="Genomic_DNA"/>
</dbReference>
<evidence type="ECO:0000313" key="4">
    <source>
        <dbReference type="EMBL" id="NNG34404.1"/>
    </source>
</evidence>
<comment type="caution">
    <text evidence="4">The sequence shown here is derived from an EMBL/GenBank/DDBJ whole genome shotgun (WGS) entry which is preliminary data.</text>
</comment>
<protein>
    <submittedName>
        <fullName evidence="4">Amidohydrolase</fullName>
    </submittedName>
</protein>
<dbReference type="InterPro" id="IPR002933">
    <property type="entry name" value="Peptidase_M20"/>
</dbReference>
<accession>A0A849A016</accession>
<dbReference type="CDD" id="cd03886">
    <property type="entry name" value="M20_Acy1"/>
    <property type="match status" value="1"/>
</dbReference>
<dbReference type="FunFam" id="3.30.70.360:FF:000001">
    <property type="entry name" value="N-acetyldiaminopimelate deacetylase"/>
    <property type="match status" value="1"/>
</dbReference>
<dbReference type="GO" id="GO:0019877">
    <property type="term" value="P:diaminopimelate biosynthetic process"/>
    <property type="evidence" value="ECO:0007669"/>
    <property type="project" value="UniProtKB-ARBA"/>
</dbReference>
<feature type="binding site" evidence="2">
    <location>
        <position position="110"/>
    </location>
    <ligand>
        <name>Mn(2+)</name>
        <dbReference type="ChEBI" id="CHEBI:29035"/>
        <label>2</label>
    </ligand>
</feature>
<reference evidence="4 5" key="1">
    <citation type="submission" date="2020-05" db="EMBL/GenBank/DDBJ databases">
        <title>Nakamurella sp. DB0629 isolated from air conditioner.</title>
        <authorList>
            <person name="Kim D.H."/>
            <person name="Kim D.-U."/>
        </authorList>
    </citation>
    <scope>NUCLEOTIDE SEQUENCE [LARGE SCALE GENOMIC DNA]</scope>
    <source>
        <strain evidence="4 5">DB0629</strain>
    </source>
</reference>
<dbReference type="PIRSF" id="PIRSF005962">
    <property type="entry name" value="Pept_M20D_amidohydro"/>
    <property type="match status" value="1"/>
</dbReference>
<evidence type="ECO:0000259" key="3">
    <source>
        <dbReference type="Pfam" id="PF07687"/>
    </source>
</evidence>
<feature type="binding site" evidence="2">
    <location>
        <position position="373"/>
    </location>
    <ligand>
        <name>Mn(2+)</name>
        <dbReference type="ChEBI" id="CHEBI:29035"/>
        <label>2</label>
    </ligand>
</feature>
<dbReference type="Pfam" id="PF07687">
    <property type="entry name" value="M20_dimer"/>
    <property type="match status" value="1"/>
</dbReference>
<dbReference type="GO" id="GO:0046872">
    <property type="term" value="F:metal ion binding"/>
    <property type="evidence" value="ECO:0007669"/>
    <property type="project" value="UniProtKB-KW"/>
</dbReference>
<dbReference type="SUPFAM" id="SSF55031">
    <property type="entry name" value="Bacterial exopeptidase dimerisation domain"/>
    <property type="match status" value="1"/>
</dbReference>
<dbReference type="SUPFAM" id="SSF53187">
    <property type="entry name" value="Zn-dependent exopeptidases"/>
    <property type="match status" value="1"/>
</dbReference>
<dbReference type="RefSeq" id="WP_171198045.1">
    <property type="nucleotide sequence ID" value="NZ_JABEND010000001.1"/>
</dbReference>
<dbReference type="Gene3D" id="3.40.630.10">
    <property type="entry name" value="Zn peptidases"/>
    <property type="match status" value="1"/>
</dbReference>
<feature type="binding site" evidence="2">
    <location>
        <position position="144"/>
    </location>
    <ligand>
        <name>Mn(2+)</name>
        <dbReference type="ChEBI" id="CHEBI:29035"/>
        <label>2</label>
    </ligand>
</feature>
<dbReference type="NCBIfam" id="TIGR01891">
    <property type="entry name" value="amidohydrolases"/>
    <property type="match status" value="1"/>
</dbReference>
<organism evidence="4 5">
    <name type="scientific">Nakamurella aerolata</name>
    <dbReference type="NCBI Taxonomy" id="1656892"/>
    <lineage>
        <taxon>Bacteria</taxon>
        <taxon>Bacillati</taxon>
        <taxon>Actinomycetota</taxon>
        <taxon>Actinomycetes</taxon>
        <taxon>Nakamurellales</taxon>
        <taxon>Nakamurellaceae</taxon>
        <taxon>Nakamurella</taxon>
    </lineage>
</organism>
<dbReference type="InterPro" id="IPR017439">
    <property type="entry name" value="Amidohydrolase"/>
</dbReference>
<dbReference type="PANTHER" id="PTHR11014">
    <property type="entry name" value="PEPTIDASE M20 FAMILY MEMBER"/>
    <property type="match status" value="1"/>
</dbReference>
<keyword evidence="1 4" id="KW-0378">Hydrolase</keyword>
<dbReference type="InterPro" id="IPR011650">
    <property type="entry name" value="Peptidase_M20_dimer"/>
</dbReference>
<evidence type="ECO:0000256" key="1">
    <source>
        <dbReference type="ARBA" id="ARBA00022801"/>
    </source>
</evidence>
<sequence>MPLIDDAKAMSDELSTLRRKLHAVPEVGLDLPVTQKILLDELADLGLEVSTGKDLTSITAVLRGGKHTDNSPVVLLRADMDALPVVEQSGESFAPAADSPHHQAMHACGHDMHMAGLIGAIRLLVQRRDELPGDVVFMLQPGEEGMDGARYMIDEGVLDAAGRRVDAAYGLHVFSGYFEKGTIAARPGALMAASAGLKVVVHGRGGHGSAPHMSADPVPAAAEMVTALQTAVTRQFNVFDPVVVTVGTFHAGTRRNIIPDDAEFEATIRAFSPEAMQKAGEVTTTVCKEIAAAHGLTADVTFTGEYPLTANNADEFEFVADTARDLLGDKRFLQMADPITGSEDFSRVLDEVPGCYFFVGAGRDPLAKAGSNHSPIAAFDDSLLPDCSALLAELAIRRLNRA</sequence>
<name>A0A849A016_9ACTN</name>
<dbReference type="GO" id="GO:0050118">
    <property type="term" value="F:N-acetyldiaminopimelate deacetylase activity"/>
    <property type="evidence" value="ECO:0007669"/>
    <property type="project" value="UniProtKB-ARBA"/>
</dbReference>
<feature type="binding site" evidence="2">
    <location>
        <position position="172"/>
    </location>
    <ligand>
        <name>Mn(2+)</name>
        <dbReference type="ChEBI" id="CHEBI:29035"/>
        <label>2</label>
    </ligand>
</feature>
<gene>
    <name evidence="4" type="ORF">HKD39_01440</name>
</gene>
<comment type="cofactor">
    <cofactor evidence="2">
        <name>Mn(2+)</name>
        <dbReference type="ChEBI" id="CHEBI:29035"/>
    </cofactor>
    <text evidence="2">The Mn(2+) ion enhances activity.</text>
</comment>
<dbReference type="InterPro" id="IPR036264">
    <property type="entry name" value="Bact_exopeptidase_dim_dom"/>
</dbReference>
<keyword evidence="5" id="KW-1185">Reference proteome</keyword>
<evidence type="ECO:0000256" key="2">
    <source>
        <dbReference type="PIRSR" id="PIRSR005962-1"/>
    </source>
</evidence>
<dbReference type="Pfam" id="PF01546">
    <property type="entry name" value="Peptidase_M20"/>
    <property type="match status" value="1"/>
</dbReference>
<dbReference type="Gene3D" id="3.30.70.360">
    <property type="match status" value="1"/>
</dbReference>